<evidence type="ECO:0000313" key="3">
    <source>
        <dbReference type="Proteomes" id="UP000261540"/>
    </source>
</evidence>
<name>A0A3B3T7C5_9TELE</name>
<organism evidence="2 3">
    <name type="scientific">Paramormyrops kingsleyae</name>
    <dbReference type="NCBI Taxonomy" id="1676925"/>
    <lineage>
        <taxon>Eukaryota</taxon>
        <taxon>Metazoa</taxon>
        <taxon>Chordata</taxon>
        <taxon>Craniata</taxon>
        <taxon>Vertebrata</taxon>
        <taxon>Euteleostomi</taxon>
        <taxon>Actinopterygii</taxon>
        <taxon>Neopterygii</taxon>
        <taxon>Teleostei</taxon>
        <taxon>Osteoglossocephala</taxon>
        <taxon>Osteoglossomorpha</taxon>
        <taxon>Osteoglossiformes</taxon>
        <taxon>Mormyridae</taxon>
        <taxon>Paramormyrops</taxon>
    </lineage>
</organism>
<evidence type="ECO:0000313" key="2">
    <source>
        <dbReference type="Ensembl" id="ENSPKIP00000038709.1"/>
    </source>
</evidence>
<feature type="region of interest" description="Disordered" evidence="1">
    <location>
        <begin position="1"/>
        <end position="27"/>
    </location>
</feature>
<accession>A0A3B3T7C5</accession>
<feature type="compositionally biased region" description="Basic and acidic residues" evidence="1">
    <location>
        <begin position="1"/>
        <end position="13"/>
    </location>
</feature>
<proteinExistence type="predicted"/>
<dbReference type="Ensembl" id="ENSPKIT00000019703.1">
    <property type="protein sequence ID" value="ENSPKIP00000038709.1"/>
    <property type="gene ID" value="ENSPKIG00000016378.1"/>
</dbReference>
<protein>
    <submittedName>
        <fullName evidence="2">Uncharacterized protein</fullName>
    </submittedName>
</protein>
<dbReference type="AlphaFoldDB" id="A0A3B3T7C5"/>
<dbReference type="GeneTree" id="ENSGT01000000220367"/>
<dbReference type="Proteomes" id="UP000261540">
    <property type="component" value="Unplaced"/>
</dbReference>
<evidence type="ECO:0000256" key="1">
    <source>
        <dbReference type="SAM" id="MobiDB-lite"/>
    </source>
</evidence>
<reference evidence="2" key="2">
    <citation type="submission" date="2025-09" db="UniProtKB">
        <authorList>
            <consortium name="Ensembl"/>
        </authorList>
    </citation>
    <scope>IDENTIFICATION</scope>
</reference>
<sequence length="57" mass="6183">KLEVTGARARPDRCGNPPSAAVSNNVTSCSFSRSNSFSNTNSPYFPPTVLEFTSRMK</sequence>
<reference evidence="2" key="1">
    <citation type="submission" date="2025-08" db="UniProtKB">
        <authorList>
            <consortium name="Ensembl"/>
        </authorList>
    </citation>
    <scope>IDENTIFICATION</scope>
</reference>
<keyword evidence="3" id="KW-1185">Reference proteome</keyword>